<dbReference type="AlphaFoldDB" id="A0A2W5KNQ5"/>
<dbReference type="Pfam" id="PF09413">
    <property type="entry name" value="DUF2007"/>
    <property type="match status" value="1"/>
</dbReference>
<dbReference type="Proteomes" id="UP000249046">
    <property type="component" value="Unassembled WGS sequence"/>
</dbReference>
<protein>
    <recommendedName>
        <fullName evidence="1">DUF2007 domain-containing protein</fullName>
    </recommendedName>
</protein>
<proteinExistence type="predicted"/>
<dbReference type="EMBL" id="QFPO01000005">
    <property type="protein sequence ID" value="PZQ16525.1"/>
    <property type="molecule type" value="Genomic_DNA"/>
</dbReference>
<evidence type="ECO:0000313" key="2">
    <source>
        <dbReference type="EMBL" id="PZQ16525.1"/>
    </source>
</evidence>
<organism evidence="2 3">
    <name type="scientific">Rhodanobacter denitrificans</name>
    <dbReference type="NCBI Taxonomy" id="666685"/>
    <lineage>
        <taxon>Bacteria</taxon>
        <taxon>Pseudomonadati</taxon>
        <taxon>Pseudomonadota</taxon>
        <taxon>Gammaproteobacteria</taxon>
        <taxon>Lysobacterales</taxon>
        <taxon>Rhodanobacteraceae</taxon>
        <taxon>Rhodanobacter</taxon>
    </lineage>
</organism>
<name>A0A2W5KNQ5_9GAMM</name>
<evidence type="ECO:0000259" key="1">
    <source>
        <dbReference type="Pfam" id="PF09413"/>
    </source>
</evidence>
<reference evidence="2 3" key="1">
    <citation type="submission" date="2017-08" db="EMBL/GenBank/DDBJ databases">
        <title>Infants hospitalized years apart are colonized by the same room-sourced microbial strains.</title>
        <authorList>
            <person name="Brooks B."/>
            <person name="Olm M.R."/>
            <person name="Firek B.A."/>
            <person name="Baker R."/>
            <person name="Thomas B.C."/>
            <person name="Morowitz M.J."/>
            <person name="Banfield J.F."/>
        </authorList>
    </citation>
    <scope>NUCLEOTIDE SEQUENCE [LARGE SCALE GENOMIC DNA]</scope>
    <source>
        <strain evidence="2">S2_005_003_R2_42</strain>
    </source>
</reference>
<evidence type="ECO:0000313" key="3">
    <source>
        <dbReference type="Proteomes" id="UP000249046"/>
    </source>
</evidence>
<comment type="caution">
    <text evidence="2">The sequence shown here is derived from an EMBL/GenBank/DDBJ whole genome shotgun (WGS) entry which is preliminary data.</text>
</comment>
<gene>
    <name evidence="2" type="ORF">DI564_07815</name>
</gene>
<feature type="domain" description="DUF2007" evidence="1">
    <location>
        <begin position="25"/>
        <end position="89"/>
    </location>
</feature>
<sequence length="105" mass="10865">MQGGPGAAAAPWTARRALRHSGAVKIACRTDSLIDAHLRKGLLESGGIRVHLGGEYLSGALGEMPPFGLYVLWVGDEDLAAARALLAELDPAAPAPPDDLSELLA</sequence>
<dbReference type="InterPro" id="IPR018551">
    <property type="entry name" value="DUF2007"/>
</dbReference>
<accession>A0A2W5KNQ5</accession>